<evidence type="ECO:0000313" key="6">
    <source>
        <dbReference type="EMBL" id="KTR96812.1"/>
    </source>
</evidence>
<dbReference type="GO" id="GO:0030001">
    <property type="term" value="P:metal ion transport"/>
    <property type="evidence" value="ECO:0007669"/>
    <property type="project" value="InterPro"/>
</dbReference>
<keyword evidence="3" id="KW-0479">Metal-binding</keyword>
<dbReference type="InterPro" id="IPR050492">
    <property type="entry name" value="Bact_metal-bind_prot9"/>
</dbReference>
<name>A0A147F1T4_MICTE</name>
<sequence>MKIARSLLAATASTSLLALTLTGCATGASSAAPAASTDSSPRIAVVAAENEYADVVQQIGGDRVDVSSILSDPNTDPHTFEASASVAKEIAGAQVIVQNGLGYDDFMSDLEKASPDANRTVIVAQDVLSLPDSTDNPHLWYDPKTMPAVASAVADKLSALDPASADTFQANLAAFTASLSDWTDALASFSKNHPNTPVAVTEPVADDMLQAAGADIKTPWNLQAAIMNDTDPSAQDTATQDALFTGKQVKAFLYNQQVTDDTTDKYLQLAKDNGIPVVGVYETMPANYHYQDWMLAEVKALEAAVTQGTSTEQL</sequence>
<dbReference type="Proteomes" id="UP000075025">
    <property type="component" value="Unassembled WGS sequence"/>
</dbReference>
<dbReference type="SUPFAM" id="SSF53807">
    <property type="entry name" value="Helical backbone' metal receptor"/>
    <property type="match status" value="1"/>
</dbReference>
<dbReference type="RefSeq" id="WP_058622188.1">
    <property type="nucleotide sequence ID" value="NZ_LDRT01000002.1"/>
</dbReference>
<dbReference type="AlphaFoldDB" id="A0A147F1T4"/>
<dbReference type="OrthoDB" id="5296019at2"/>
<accession>A0A147F1T4</accession>
<dbReference type="GO" id="GO:0030313">
    <property type="term" value="C:cell envelope"/>
    <property type="evidence" value="ECO:0007669"/>
    <property type="project" value="UniProtKB-SubCell"/>
</dbReference>
<dbReference type="Gene3D" id="3.40.50.1980">
    <property type="entry name" value="Nitrogenase molybdenum iron protein domain"/>
    <property type="match status" value="1"/>
</dbReference>
<dbReference type="PANTHER" id="PTHR42953:SF1">
    <property type="entry name" value="METAL-BINDING PROTEIN HI_0362-RELATED"/>
    <property type="match status" value="1"/>
</dbReference>
<keyword evidence="2" id="KW-0813">Transport</keyword>
<dbReference type="EMBL" id="LDRT01000002">
    <property type="protein sequence ID" value="KTR96812.1"/>
    <property type="molecule type" value="Genomic_DNA"/>
</dbReference>
<evidence type="ECO:0000256" key="1">
    <source>
        <dbReference type="ARBA" id="ARBA00004196"/>
    </source>
</evidence>
<evidence type="ECO:0000256" key="3">
    <source>
        <dbReference type="ARBA" id="ARBA00022723"/>
    </source>
</evidence>
<comment type="caution">
    <text evidence="6">The sequence shown here is derived from an EMBL/GenBank/DDBJ whole genome shotgun (WGS) entry which is preliminary data.</text>
</comment>
<comment type="subcellular location">
    <subcellularLocation>
        <location evidence="1">Cell envelope</location>
    </subcellularLocation>
</comment>
<evidence type="ECO:0000256" key="2">
    <source>
        <dbReference type="ARBA" id="ARBA00022448"/>
    </source>
</evidence>
<protein>
    <submittedName>
        <fullName evidence="6">Cation ABC transporter substrate-binding protein</fullName>
    </submittedName>
</protein>
<feature type="signal peptide" evidence="5">
    <location>
        <begin position="1"/>
        <end position="34"/>
    </location>
</feature>
<dbReference type="PROSITE" id="PS51257">
    <property type="entry name" value="PROKAR_LIPOPROTEIN"/>
    <property type="match status" value="1"/>
</dbReference>
<dbReference type="Pfam" id="PF01297">
    <property type="entry name" value="ZnuA"/>
    <property type="match status" value="1"/>
</dbReference>
<dbReference type="InterPro" id="IPR006127">
    <property type="entry name" value="ZnuA-like"/>
</dbReference>
<evidence type="ECO:0000256" key="4">
    <source>
        <dbReference type="ARBA" id="ARBA00022729"/>
    </source>
</evidence>
<evidence type="ECO:0000313" key="7">
    <source>
        <dbReference type="Proteomes" id="UP000075025"/>
    </source>
</evidence>
<dbReference type="PATRIC" id="fig|2033.6.peg.1532"/>
<reference evidence="6 7" key="1">
    <citation type="journal article" date="2016" name="Front. Microbiol.">
        <title>Genomic Resource of Rice Seed Associated Bacteria.</title>
        <authorList>
            <person name="Midha S."/>
            <person name="Bansal K."/>
            <person name="Sharma S."/>
            <person name="Kumar N."/>
            <person name="Patil P.P."/>
            <person name="Chaudhry V."/>
            <person name="Patil P.B."/>
        </authorList>
    </citation>
    <scope>NUCLEOTIDE SEQUENCE [LARGE SCALE GENOMIC DNA]</scope>
    <source>
        <strain evidence="6 7">NS220</strain>
    </source>
</reference>
<evidence type="ECO:0000256" key="5">
    <source>
        <dbReference type="SAM" id="SignalP"/>
    </source>
</evidence>
<gene>
    <name evidence="6" type="ORF">NS220_00650</name>
</gene>
<organism evidence="6 7">
    <name type="scientific">Microbacterium testaceum</name>
    <name type="common">Aureobacterium testaceum</name>
    <name type="synonym">Brevibacterium testaceum</name>
    <dbReference type="NCBI Taxonomy" id="2033"/>
    <lineage>
        <taxon>Bacteria</taxon>
        <taxon>Bacillati</taxon>
        <taxon>Actinomycetota</taxon>
        <taxon>Actinomycetes</taxon>
        <taxon>Micrococcales</taxon>
        <taxon>Microbacteriaceae</taxon>
        <taxon>Microbacterium</taxon>
    </lineage>
</organism>
<feature type="chain" id="PRO_5007544802" evidence="5">
    <location>
        <begin position="35"/>
        <end position="314"/>
    </location>
</feature>
<proteinExistence type="predicted"/>
<dbReference type="PANTHER" id="PTHR42953">
    <property type="entry name" value="HIGH-AFFINITY ZINC UPTAKE SYSTEM PROTEIN ZNUA-RELATED"/>
    <property type="match status" value="1"/>
</dbReference>
<keyword evidence="4 5" id="KW-0732">Signal</keyword>
<dbReference type="GO" id="GO:0046872">
    <property type="term" value="F:metal ion binding"/>
    <property type="evidence" value="ECO:0007669"/>
    <property type="project" value="UniProtKB-KW"/>
</dbReference>